<keyword evidence="1" id="KW-0812">Transmembrane</keyword>
<evidence type="ECO:0000256" key="1">
    <source>
        <dbReference type="SAM" id="Phobius"/>
    </source>
</evidence>
<gene>
    <name evidence="2" type="primary">RvY_13630-1</name>
    <name evidence="2" type="synonym">RvY_13630.1</name>
    <name evidence="2" type="ORF">RvY_13630</name>
</gene>
<dbReference type="OrthoDB" id="10059061at2759"/>
<feature type="transmembrane region" description="Helical" evidence="1">
    <location>
        <begin position="79"/>
        <end position="100"/>
    </location>
</feature>
<evidence type="ECO:0000313" key="2">
    <source>
        <dbReference type="EMBL" id="GAV03162.1"/>
    </source>
</evidence>
<organism evidence="2 3">
    <name type="scientific">Ramazzottius varieornatus</name>
    <name type="common">Water bear</name>
    <name type="synonym">Tardigrade</name>
    <dbReference type="NCBI Taxonomy" id="947166"/>
    <lineage>
        <taxon>Eukaryota</taxon>
        <taxon>Metazoa</taxon>
        <taxon>Ecdysozoa</taxon>
        <taxon>Tardigrada</taxon>
        <taxon>Eutardigrada</taxon>
        <taxon>Parachela</taxon>
        <taxon>Hypsibioidea</taxon>
        <taxon>Ramazzottiidae</taxon>
        <taxon>Ramazzottius</taxon>
    </lineage>
</organism>
<name>A0A1D1VNJ6_RAMVA</name>
<keyword evidence="1" id="KW-1133">Transmembrane helix</keyword>
<feature type="transmembrane region" description="Helical" evidence="1">
    <location>
        <begin position="184"/>
        <end position="205"/>
    </location>
</feature>
<dbReference type="Proteomes" id="UP000186922">
    <property type="component" value="Unassembled WGS sequence"/>
</dbReference>
<dbReference type="AlphaFoldDB" id="A0A1D1VNJ6"/>
<protein>
    <submittedName>
        <fullName evidence="2">Uncharacterized protein</fullName>
    </submittedName>
</protein>
<evidence type="ECO:0000313" key="3">
    <source>
        <dbReference type="Proteomes" id="UP000186922"/>
    </source>
</evidence>
<reference evidence="2 3" key="1">
    <citation type="journal article" date="2016" name="Nat. Commun.">
        <title>Extremotolerant tardigrade genome and improved radiotolerance of human cultured cells by tardigrade-unique protein.</title>
        <authorList>
            <person name="Hashimoto T."/>
            <person name="Horikawa D.D."/>
            <person name="Saito Y."/>
            <person name="Kuwahara H."/>
            <person name="Kozuka-Hata H."/>
            <person name="Shin-I T."/>
            <person name="Minakuchi Y."/>
            <person name="Ohishi K."/>
            <person name="Motoyama A."/>
            <person name="Aizu T."/>
            <person name="Enomoto A."/>
            <person name="Kondo K."/>
            <person name="Tanaka S."/>
            <person name="Hara Y."/>
            <person name="Koshikawa S."/>
            <person name="Sagara H."/>
            <person name="Miura T."/>
            <person name="Yokobori S."/>
            <person name="Miyagawa K."/>
            <person name="Suzuki Y."/>
            <person name="Kubo T."/>
            <person name="Oyama M."/>
            <person name="Kohara Y."/>
            <person name="Fujiyama A."/>
            <person name="Arakawa K."/>
            <person name="Katayama T."/>
            <person name="Toyoda A."/>
            <person name="Kunieda T."/>
        </authorList>
    </citation>
    <scope>NUCLEOTIDE SEQUENCE [LARGE SCALE GENOMIC DNA]</scope>
    <source>
        <strain evidence="2 3">YOKOZUNA-1</strain>
    </source>
</reference>
<dbReference type="EMBL" id="BDGG01000009">
    <property type="protein sequence ID" value="GAV03162.1"/>
    <property type="molecule type" value="Genomic_DNA"/>
</dbReference>
<comment type="caution">
    <text evidence="2">The sequence shown here is derived from an EMBL/GenBank/DDBJ whole genome shotgun (WGS) entry which is preliminary data.</text>
</comment>
<feature type="transmembrane region" description="Helical" evidence="1">
    <location>
        <begin position="106"/>
        <end position="128"/>
    </location>
</feature>
<proteinExistence type="predicted"/>
<sequence length="305" mass="33045">MLRLPPTGSMDHDQDDFKDSVSIPYRKDSRHSVRSWDPPHSDTDSVKMAIHNLETPPNGPANNRYQASSLYYGLRRGPVVIGLIEMLIGIILLFPSILVGNLETCYVTIGLTIFTGMVGISLGCICIQPPNPMEISEHDVRSLLPMLEAYLALSVLAACLAIASVGHGAAVVAVTKAPENSPAVVSMTMGIFLFLLNLVPVTMVVRQLLKLRKPNVCQHLLQQSARPPVIGGYHPSASSFNLNGMAQASAMRRSSSSSNTLQLLPDNQVNLLKRLDNNPPAAVISTGRDVFHAGRTVSVTVKEYK</sequence>
<keyword evidence="1" id="KW-0472">Membrane</keyword>
<keyword evidence="3" id="KW-1185">Reference proteome</keyword>
<feature type="transmembrane region" description="Helical" evidence="1">
    <location>
        <begin position="149"/>
        <end position="172"/>
    </location>
</feature>
<accession>A0A1D1VNJ6</accession>